<keyword evidence="5" id="KW-0411">Iron-sulfur</keyword>
<dbReference type="AlphaFoldDB" id="A0A833ECN0"/>
<dbReference type="GO" id="GO:0016491">
    <property type="term" value="F:oxidoreductase activity"/>
    <property type="evidence" value="ECO:0007669"/>
    <property type="project" value="UniProtKB-KW"/>
</dbReference>
<organism evidence="7 8">
    <name type="scientific">Caldiarchaeum subterraneum</name>
    <dbReference type="NCBI Taxonomy" id="311458"/>
    <lineage>
        <taxon>Archaea</taxon>
        <taxon>Nitrososphaerota</taxon>
        <taxon>Candidatus Caldarchaeales</taxon>
        <taxon>Candidatus Caldarchaeaceae</taxon>
        <taxon>Candidatus Caldarchaeum</taxon>
    </lineage>
</organism>
<dbReference type="InterPro" id="IPR051452">
    <property type="entry name" value="Diverse_Oxidoreductases"/>
</dbReference>
<gene>
    <name evidence="7" type="ORF">EYH45_07605</name>
</gene>
<dbReference type="InterPro" id="IPR006058">
    <property type="entry name" value="2Fe2S_fd_BS"/>
</dbReference>
<proteinExistence type="predicted"/>
<evidence type="ECO:0000256" key="4">
    <source>
        <dbReference type="ARBA" id="ARBA00023004"/>
    </source>
</evidence>
<protein>
    <submittedName>
        <fullName evidence="7">(2Fe-2S)-binding protein</fullName>
    </submittedName>
</protein>
<keyword evidence="2" id="KW-0479">Metal-binding</keyword>
<dbReference type="GO" id="GO:0046872">
    <property type="term" value="F:metal ion binding"/>
    <property type="evidence" value="ECO:0007669"/>
    <property type="project" value="UniProtKB-KW"/>
</dbReference>
<dbReference type="InterPro" id="IPR002888">
    <property type="entry name" value="2Fe-2S-bd"/>
</dbReference>
<evidence type="ECO:0000259" key="6">
    <source>
        <dbReference type="PROSITE" id="PS51085"/>
    </source>
</evidence>
<reference evidence="7" key="1">
    <citation type="journal article" date="2020" name="ISME J.">
        <title>Gammaproteobacteria mediating utilization of methyl-, sulfur- and petroleum organic compounds in deep ocean hydrothermal plumes.</title>
        <authorList>
            <person name="Zhou Z."/>
            <person name="Liu Y."/>
            <person name="Pan J."/>
            <person name="Cron B.R."/>
            <person name="Toner B.M."/>
            <person name="Anantharaman K."/>
            <person name="Breier J.A."/>
            <person name="Dick G.J."/>
            <person name="Li M."/>
        </authorList>
    </citation>
    <scope>NUCLEOTIDE SEQUENCE</scope>
    <source>
        <strain evidence="7">SZUA-1515</strain>
    </source>
</reference>
<dbReference type="GO" id="GO:0051537">
    <property type="term" value="F:2 iron, 2 sulfur cluster binding"/>
    <property type="evidence" value="ECO:0007669"/>
    <property type="project" value="UniProtKB-KW"/>
</dbReference>
<evidence type="ECO:0000256" key="2">
    <source>
        <dbReference type="ARBA" id="ARBA00022723"/>
    </source>
</evidence>
<name>A0A833ECN0_CALS0</name>
<evidence type="ECO:0000256" key="3">
    <source>
        <dbReference type="ARBA" id="ARBA00023002"/>
    </source>
</evidence>
<dbReference type="SUPFAM" id="SSF47741">
    <property type="entry name" value="CO dehydrogenase ISP C-domain like"/>
    <property type="match status" value="1"/>
</dbReference>
<dbReference type="Gene3D" id="1.10.150.120">
    <property type="entry name" value="[2Fe-2S]-binding domain"/>
    <property type="match status" value="1"/>
</dbReference>
<dbReference type="InterPro" id="IPR036884">
    <property type="entry name" value="2Fe-2S-bd_dom_sf"/>
</dbReference>
<keyword evidence="3" id="KW-0560">Oxidoreductase</keyword>
<dbReference type="SUPFAM" id="SSF54292">
    <property type="entry name" value="2Fe-2S ferredoxin-like"/>
    <property type="match status" value="1"/>
</dbReference>
<dbReference type="Pfam" id="PF01799">
    <property type="entry name" value="Fer2_2"/>
    <property type="match status" value="1"/>
</dbReference>
<dbReference type="InterPro" id="IPR012675">
    <property type="entry name" value="Beta-grasp_dom_sf"/>
</dbReference>
<dbReference type="InterPro" id="IPR036010">
    <property type="entry name" value="2Fe-2S_ferredoxin-like_sf"/>
</dbReference>
<comment type="caution">
    <text evidence="7">The sequence shown here is derived from an EMBL/GenBank/DDBJ whole genome shotgun (WGS) entry which is preliminary data.</text>
</comment>
<sequence>MKFLNLRLKINGEEKIIRVGSRERLLDLLRRLGYKSVKEGCSTGDCGSCNVLVDGVLVNSCLMLAIQARNREITTVEGFVTGRKLHPLQESFLEFAASQCGYCIPGILVTAEYLLSVNPNPSEEEIRRILVGNICRCGGYTKIVEAIRTASLLSRERR</sequence>
<evidence type="ECO:0000313" key="7">
    <source>
        <dbReference type="EMBL" id="HIQ30409.1"/>
    </source>
</evidence>
<dbReference type="PANTHER" id="PTHR44379">
    <property type="entry name" value="OXIDOREDUCTASE WITH IRON-SULFUR SUBUNIT"/>
    <property type="match status" value="1"/>
</dbReference>
<dbReference type="InterPro" id="IPR001041">
    <property type="entry name" value="2Fe-2S_ferredoxin-type"/>
</dbReference>
<evidence type="ECO:0000313" key="8">
    <source>
        <dbReference type="Proteomes" id="UP000608579"/>
    </source>
</evidence>
<dbReference type="PROSITE" id="PS51085">
    <property type="entry name" value="2FE2S_FER_2"/>
    <property type="match status" value="1"/>
</dbReference>
<dbReference type="Pfam" id="PF00111">
    <property type="entry name" value="Fer2"/>
    <property type="match status" value="1"/>
</dbReference>
<keyword evidence="1" id="KW-0001">2Fe-2S</keyword>
<dbReference type="Gene3D" id="3.10.20.30">
    <property type="match status" value="1"/>
</dbReference>
<evidence type="ECO:0000256" key="1">
    <source>
        <dbReference type="ARBA" id="ARBA00022714"/>
    </source>
</evidence>
<accession>A0A833ECN0</accession>
<feature type="domain" description="2Fe-2S ferredoxin-type" evidence="6">
    <location>
        <begin position="4"/>
        <end position="79"/>
    </location>
</feature>
<keyword evidence="4" id="KW-0408">Iron</keyword>
<dbReference type="PROSITE" id="PS00197">
    <property type="entry name" value="2FE2S_FER_1"/>
    <property type="match status" value="1"/>
</dbReference>
<dbReference type="EMBL" id="DQVM01000148">
    <property type="protein sequence ID" value="HIQ30409.1"/>
    <property type="molecule type" value="Genomic_DNA"/>
</dbReference>
<evidence type="ECO:0000256" key="5">
    <source>
        <dbReference type="ARBA" id="ARBA00023014"/>
    </source>
</evidence>
<dbReference type="PANTHER" id="PTHR44379:SF8">
    <property type="entry name" value="XANTHINE DEHYDROGENASE IRON-SULFUR-BINDING SUBUNIT XDHC-RELATED"/>
    <property type="match status" value="1"/>
</dbReference>
<dbReference type="Proteomes" id="UP000608579">
    <property type="component" value="Unassembled WGS sequence"/>
</dbReference>